<dbReference type="EMBL" id="LYOR01000002">
    <property type="protein sequence ID" value="OFV66484.1"/>
    <property type="molecule type" value="Genomic_DNA"/>
</dbReference>
<dbReference type="Proteomes" id="UP000185779">
    <property type="component" value="Unassembled WGS sequence"/>
</dbReference>
<name>A0A1F2P5N5_9EURY</name>
<protein>
    <submittedName>
        <fullName evidence="1">Uncharacterized protein</fullName>
    </submittedName>
</protein>
<comment type="caution">
    <text evidence="1">The sequence shown here is derived from an EMBL/GenBank/DDBJ whole genome shotgun (WGS) entry which is preliminary data.</text>
</comment>
<evidence type="ECO:0000313" key="2">
    <source>
        <dbReference type="Proteomes" id="UP000185779"/>
    </source>
</evidence>
<organism evidence="1 2">
    <name type="scientific">Candidatus Syntropharchaeum butanivorans</name>
    <dbReference type="NCBI Taxonomy" id="1839936"/>
    <lineage>
        <taxon>Archaea</taxon>
        <taxon>Methanobacteriati</taxon>
        <taxon>Methanobacteriota</taxon>
        <taxon>Stenosarchaea group</taxon>
        <taxon>Methanomicrobia</taxon>
        <taxon>Methanosarcinales</taxon>
        <taxon>ANME-2 cluster</taxon>
        <taxon>Candidatus Syntropharchaeum</taxon>
    </lineage>
</organism>
<sequence length="44" mass="5303">MGFFYPSISGYWFSPFLTPDMRPERPDLSLLRQRIYSMEKKEKG</sequence>
<accession>A0A1F2P5N5</accession>
<keyword evidence="2" id="KW-1185">Reference proteome</keyword>
<proteinExistence type="predicted"/>
<evidence type="ECO:0000313" key="1">
    <source>
        <dbReference type="EMBL" id="OFV66484.1"/>
    </source>
</evidence>
<dbReference type="AlphaFoldDB" id="A0A1F2P5N5"/>
<dbReference type="STRING" id="1839936.SBU_000451"/>
<reference evidence="1" key="1">
    <citation type="submission" date="2016-05" db="EMBL/GenBank/DDBJ databases">
        <title>Microbial consortia oxidize butane by reversing methanogenesis.</title>
        <authorList>
            <person name="Laso-Perez R."/>
            <person name="Richter M."/>
            <person name="Wegener G."/>
            <person name="Musat F."/>
        </authorList>
    </citation>
    <scope>NUCLEOTIDE SEQUENCE [LARGE SCALE GENOMIC DNA]</scope>
    <source>
        <strain evidence="1">BOX1</strain>
    </source>
</reference>
<gene>
    <name evidence="1" type="ORF">SBU_000451</name>
</gene>